<keyword evidence="10" id="KW-1185">Reference proteome</keyword>
<dbReference type="InterPro" id="IPR011701">
    <property type="entry name" value="MFS"/>
</dbReference>
<keyword evidence="2" id="KW-0813">Transport</keyword>
<feature type="transmembrane region" description="Helical" evidence="7">
    <location>
        <begin position="148"/>
        <end position="171"/>
    </location>
</feature>
<evidence type="ECO:0000256" key="7">
    <source>
        <dbReference type="SAM" id="Phobius"/>
    </source>
</evidence>
<protein>
    <recommendedName>
        <fullName evidence="8">Major facilitator superfamily (MFS) profile domain-containing protein</fullName>
    </recommendedName>
</protein>
<proteinExistence type="inferred from homology"/>
<dbReference type="Proteomes" id="UP000664132">
    <property type="component" value="Unassembled WGS sequence"/>
</dbReference>
<keyword evidence="4 7" id="KW-1133">Transmembrane helix</keyword>
<dbReference type="InterPro" id="IPR036259">
    <property type="entry name" value="MFS_trans_sf"/>
</dbReference>
<dbReference type="EMBL" id="JAFJYH010000003">
    <property type="protein sequence ID" value="KAG4426398.1"/>
    <property type="molecule type" value="Genomic_DNA"/>
</dbReference>
<dbReference type="SUPFAM" id="SSF103473">
    <property type="entry name" value="MFS general substrate transporter"/>
    <property type="match status" value="1"/>
</dbReference>
<evidence type="ECO:0000313" key="10">
    <source>
        <dbReference type="Proteomes" id="UP000664132"/>
    </source>
</evidence>
<keyword evidence="3 7" id="KW-0812">Transmembrane</keyword>
<feature type="transmembrane region" description="Helical" evidence="7">
    <location>
        <begin position="57"/>
        <end position="77"/>
    </location>
</feature>
<sequence>MEKSSVSETTLTPSAPGVTTNTHLDSAYNFIQNTNTASLEPGDVDIRAVRRKVDFRLIPIMFLVYGMQFLDKVNINYAAVMGFNQDLHLKGNNFSDAVTAFSVAVVIAEIPNGYFLQKFPAGKWLGCNVVLWGIVTCSFAGIRNYGTLLTARIFLGIFEASTAPSLMLLSSQWYTRAEAGSRFQFWFMGMPISQILGGLISFAFQHVENAKLEGWRIMFLTLGAVTILIGLGALFMLPDSPMKVKWLSEKEKVALLIHISENRTGIENRQLDVKQLLELLLDPQIWMLFLINCLIAISSGVITAYSSTIIRQFGYTSKEAALLNMPSGLVSFIFALLAGIGVRHASHRWAWLLACCLPAILGGGLMSYAPKDNKGALLTGVYLVNAITPTIIIIYQWAMCNVAGHTKRAVAAVIVAGGFGVGSIIGPQTFRAQDAPEYHNAKVILMATQASAAGMTILLFGYYVWANKVKERRSRTLEAEGVSVNSTEDTWGNLTDKQNPEFRYVY</sequence>
<keyword evidence="5 7" id="KW-0472">Membrane</keyword>
<comment type="similarity">
    <text evidence="6">Belongs to the major facilitator superfamily. Allantoate permease family.</text>
</comment>
<dbReference type="OrthoDB" id="6730379at2759"/>
<evidence type="ECO:0000256" key="4">
    <source>
        <dbReference type="ARBA" id="ARBA00022989"/>
    </source>
</evidence>
<feature type="transmembrane region" description="Helical" evidence="7">
    <location>
        <begin position="375"/>
        <end position="397"/>
    </location>
</feature>
<evidence type="ECO:0000313" key="9">
    <source>
        <dbReference type="EMBL" id="KAG4426398.1"/>
    </source>
</evidence>
<feature type="transmembrane region" description="Helical" evidence="7">
    <location>
        <begin position="285"/>
        <end position="305"/>
    </location>
</feature>
<dbReference type="InterPro" id="IPR020846">
    <property type="entry name" value="MFS_dom"/>
</dbReference>
<feature type="transmembrane region" description="Helical" evidence="7">
    <location>
        <begin position="183"/>
        <end position="205"/>
    </location>
</feature>
<dbReference type="PANTHER" id="PTHR43791">
    <property type="entry name" value="PERMEASE-RELATED"/>
    <property type="match status" value="1"/>
</dbReference>
<dbReference type="PROSITE" id="PS50850">
    <property type="entry name" value="MFS"/>
    <property type="match status" value="1"/>
</dbReference>
<feature type="transmembrane region" description="Helical" evidence="7">
    <location>
        <begin position="442"/>
        <end position="465"/>
    </location>
</feature>
<dbReference type="Pfam" id="PF07690">
    <property type="entry name" value="MFS_1"/>
    <property type="match status" value="1"/>
</dbReference>
<evidence type="ECO:0000256" key="1">
    <source>
        <dbReference type="ARBA" id="ARBA00004141"/>
    </source>
</evidence>
<evidence type="ECO:0000256" key="6">
    <source>
        <dbReference type="ARBA" id="ARBA00037968"/>
    </source>
</evidence>
<name>A0A8H8BWN0_9HELO</name>
<feature type="transmembrane region" description="Helical" evidence="7">
    <location>
        <begin position="97"/>
        <end position="116"/>
    </location>
</feature>
<comment type="subcellular location">
    <subcellularLocation>
        <location evidence="1">Membrane</location>
        <topology evidence="1">Multi-pass membrane protein</topology>
    </subcellularLocation>
</comment>
<evidence type="ECO:0000259" key="8">
    <source>
        <dbReference type="PROSITE" id="PS50850"/>
    </source>
</evidence>
<organism evidence="9 10">
    <name type="scientific">Cadophora malorum</name>
    <dbReference type="NCBI Taxonomy" id="108018"/>
    <lineage>
        <taxon>Eukaryota</taxon>
        <taxon>Fungi</taxon>
        <taxon>Dikarya</taxon>
        <taxon>Ascomycota</taxon>
        <taxon>Pezizomycotina</taxon>
        <taxon>Leotiomycetes</taxon>
        <taxon>Helotiales</taxon>
        <taxon>Ploettnerulaceae</taxon>
        <taxon>Cadophora</taxon>
    </lineage>
</organism>
<evidence type="ECO:0000256" key="5">
    <source>
        <dbReference type="ARBA" id="ARBA00023136"/>
    </source>
</evidence>
<evidence type="ECO:0000256" key="3">
    <source>
        <dbReference type="ARBA" id="ARBA00022692"/>
    </source>
</evidence>
<dbReference type="AlphaFoldDB" id="A0A8H8BWN0"/>
<gene>
    <name evidence="9" type="ORF">IFR04_000581</name>
</gene>
<feature type="transmembrane region" description="Helical" evidence="7">
    <location>
        <begin position="349"/>
        <end position="369"/>
    </location>
</feature>
<feature type="transmembrane region" description="Helical" evidence="7">
    <location>
        <begin position="325"/>
        <end position="342"/>
    </location>
</feature>
<dbReference type="FunFam" id="1.20.1250.20:FF:000064">
    <property type="entry name" value="MFS allantoate transporter"/>
    <property type="match status" value="1"/>
</dbReference>
<accession>A0A8H8BWN0</accession>
<feature type="transmembrane region" description="Helical" evidence="7">
    <location>
        <begin position="123"/>
        <end position="142"/>
    </location>
</feature>
<feature type="transmembrane region" description="Helical" evidence="7">
    <location>
        <begin position="217"/>
        <end position="237"/>
    </location>
</feature>
<reference evidence="9" key="1">
    <citation type="submission" date="2021-02" db="EMBL/GenBank/DDBJ databases">
        <title>Genome sequence Cadophora malorum strain M34.</title>
        <authorList>
            <person name="Stefanovic E."/>
            <person name="Vu D."/>
            <person name="Scully C."/>
            <person name="Dijksterhuis J."/>
            <person name="Roader J."/>
            <person name="Houbraken J."/>
        </authorList>
    </citation>
    <scope>NUCLEOTIDE SEQUENCE</scope>
    <source>
        <strain evidence="9">M34</strain>
    </source>
</reference>
<feature type="transmembrane region" description="Helical" evidence="7">
    <location>
        <begin position="409"/>
        <end position="430"/>
    </location>
</feature>
<dbReference type="GO" id="GO:0016020">
    <property type="term" value="C:membrane"/>
    <property type="evidence" value="ECO:0007669"/>
    <property type="project" value="UniProtKB-SubCell"/>
</dbReference>
<comment type="caution">
    <text evidence="9">The sequence shown here is derived from an EMBL/GenBank/DDBJ whole genome shotgun (WGS) entry which is preliminary data.</text>
</comment>
<dbReference type="GO" id="GO:0022857">
    <property type="term" value="F:transmembrane transporter activity"/>
    <property type="evidence" value="ECO:0007669"/>
    <property type="project" value="InterPro"/>
</dbReference>
<dbReference type="Gene3D" id="1.20.1250.20">
    <property type="entry name" value="MFS general substrate transporter like domains"/>
    <property type="match status" value="2"/>
</dbReference>
<dbReference type="PANTHER" id="PTHR43791:SF40">
    <property type="entry name" value="THIAMINE PATHWAY TRANSPORTER THI73"/>
    <property type="match status" value="1"/>
</dbReference>
<evidence type="ECO:0000256" key="2">
    <source>
        <dbReference type="ARBA" id="ARBA00022448"/>
    </source>
</evidence>
<feature type="domain" description="Major facilitator superfamily (MFS) profile" evidence="8">
    <location>
        <begin position="57"/>
        <end position="468"/>
    </location>
</feature>